<protein>
    <submittedName>
        <fullName evidence="3">Uncharacterized protein</fullName>
    </submittedName>
</protein>
<accession>A0A644Z8U5</accession>
<keyword evidence="2" id="KW-0812">Transmembrane</keyword>
<name>A0A644Z8U5_9ZZZZ</name>
<feature type="region of interest" description="Disordered" evidence="1">
    <location>
        <begin position="1"/>
        <end position="93"/>
    </location>
</feature>
<organism evidence="3">
    <name type="scientific">bioreactor metagenome</name>
    <dbReference type="NCBI Taxonomy" id="1076179"/>
    <lineage>
        <taxon>unclassified sequences</taxon>
        <taxon>metagenomes</taxon>
        <taxon>ecological metagenomes</taxon>
    </lineage>
</organism>
<sequence length="289" mass="30093">MLHIPDSAKPARSEPPPPARSAAEADFQDTVVRSPDFDDSVMEPYAPVPVPVPAQQAASATGQRAASADRRSAGKHRPGSSAKTGSRSRPATAARWSGARRALVASAAVVILLAGAAALYVTTLPASGPSPQAVVEAEPPAPVPTPEADIVTEVNDPPVEHAVPASEVVPVAAVASEAKPAASFVPAFTVSKDQKPRVAPPVRKPVDAPAAHEPVSAAPAPRITQASATQAAAPRRVNPEEACAGSSFLAKPMCVHNQCQKPGMESHPVCVESKRQRDEERRQRQMYTQ</sequence>
<evidence type="ECO:0000313" key="3">
    <source>
        <dbReference type="EMBL" id="MPM37242.1"/>
    </source>
</evidence>
<keyword evidence="2" id="KW-1133">Transmembrane helix</keyword>
<evidence type="ECO:0000256" key="2">
    <source>
        <dbReference type="SAM" id="Phobius"/>
    </source>
</evidence>
<proteinExistence type="predicted"/>
<comment type="caution">
    <text evidence="3">The sequence shown here is derived from an EMBL/GenBank/DDBJ whole genome shotgun (WGS) entry which is preliminary data.</text>
</comment>
<feature type="region of interest" description="Disordered" evidence="1">
    <location>
        <begin position="193"/>
        <end position="237"/>
    </location>
</feature>
<feature type="compositionally biased region" description="Basic and acidic residues" evidence="1">
    <location>
        <begin position="272"/>
        <end position="283"/>
    </location>
</feature>
<feature type="region of interest" description="Disordered" evidence="1">
    <location>
        <begin position="258"/>
        <end position="289"/>
    </location>
</feature>
<dbReference type="EMBL" id="VSSQ01007877">
    <property type="protein sequence ID" value="MPM37242.1"/>
    <property type="molecule type" value="Genomic_DNA"/>
</dbReference>
<feature type="compositionally biased region" description="Low complexity" evidence="1">
    <location>
        <begin position="53"/>
        <end position="66"/>
    </location>
</feature>
<dbReference type="AlphaFoldDB" id="A0A644Z8U5"/>
<evidence type="ECO:0000256" key="1">
    <source>
        <dbReference type="SAM" id="MobiDB-lite"/>
    </source>
</evidence>
<gene>
    <name evidence="3" type="ORF">SDC9_83849</name>
</gene>
<reference evidence="3" key="1">
    <citation type="submission" date="2019-08" db="EMBL/GenBank/DDBJ databases">
        <authorList>
            <person name="Kucharzyk K."/>
            <person name="Murdoch R.W."/>
            <person name="Higgins S."/>
            <person name="Loffler F."/>
        </authorList>
    </citation>
    <scope>NUCLEOTIDE SEQUENCE</scope>
</reference>
<keyword evidence="2" id="KW-0472">Membrane</keyword>
<feature type="transmembrane region" description="Helical" evidence="2">
    <location>
        <begin position="102"/>
        <end position="121"/>
    </location>
</feature>